<dbReference type="EMBL" id="BAABRO010000017">
    <property type="protein sequence ID" value="GAA5509853.1"/>
    <property type="molecule type" value="Genomic_DNA"/>
</dbReference>
<gene>
    <name evidence="2" type="ORF">Rcae01_05358</name>
</gene>
<dbReference type="Pfam" id="PF08241">
    <property type="entry name" value="Methyltransf_11"/>
    <property type="match status" value="1"/>
</dbReference>
<evidence type="ECO:0000313" key="2">
    <source>
        <dbReference type="EMBL" id="GAA5509853.1"/>
    </source>
</evidence>
<organism evidence="2 3">
    <name type="scientific">Novipirellula caenicola</name>
    <dbReference type="NCBI Taxonomy" id="1536901"/>
    <lineage>
        <taxon>Bacteria</taxon>
        <taxon>Pseudomonadati</taxon>
        <taxon>Planctomycetota</taxon>
        <taxon>Planctomycetia</taxon>
        <taxon>Pirellulales</taxon>
        <taxon>Pirellulaceae</taxon>
        <taxon>Novipirellula</taxon>
    </lineage>
</organism>
<keyword evidence="3" id="KW-1185">Reference proteome</keyword>
<dbReference type="Proteomes" id="UP001416858">
    <property type="component" value="Unassembled WGS sequence"/>
</dbReference>
<dbReference type="InterPro" id="IPR013216">
    <property type="entry name" value="Methyltransf_11"/>
</dbReference>
<evidence type="ECO:0000313" key="3">
    <source>
        <dbReference type="Proteomes" id="UP001416858"/>
    </source>
</evidence>
<sequence length="226" mass="26433">MQTLLRHLSGWAYTHNSPVLKGRAKRMRAFQDRVKPPEDANILDLGGSPLVWKLIPHNYRVTLVNLPGFNDPDAETDPRYRFIDGDACDLRDRFADQSFDIVFSNSVIEHVGDEPRQAAFASEVHRLAASHWIQTPSDRFPLEVHTGVPFYWKLPDTMRNRLHRSWQKKLPEWYDMIRETRVLSCERMTSLFPDSQCYRERLAMMEKSYAFYRPFTGRDASAKQSV</sequence>
<name>A0ABP9W044_9BACT</name>
<proteinExistence type="predicted"/>
<dbReference type="Gene3D" id="3.40.50.150">
    <property type="entry name" value="Vaccinia Virus protein VP39"/>
    <property type="match status" value="1"/>
</dbReference>
<comment type="caution">
    <text evidence="2">The sequence shown here is derived from an EMBL/GenBank/DDBJ whole genome shotgun (WGS) entry which is preliminary data.</text>
</comment>
<evidence type="ECO:0000259" key="1">
    <source>
        <dbReference type="Pfam" id="PF08241"/>
    </source>
</evidence>
<dbReference type="RefSeq" id="WP_345687275.1">
    <property type="nucleotide sequence ID" value="NZ_BAABRO010000017.1"/>
</dbReference>
<dbReference type="SUPFAM" id="SSF53335">
    <property type="entry name" value="S-adenosyl-L-methionine-dependent methyltransferases"/>
    <property type="match status" value="1"/>
</dbReference>
<accession>A0ABP9W044</accession>
<dbReference type="CDD" id="cd02440">
    <property type="entry name" value="AdoMet_MTases"/>
    <property type="match status" value="1"/>
</dbReference>
<feature type="domain" description="Methyltransferase type 11" evidence="1">
    <location>
        <begin position="80"/>
        <end position="127"/>
    </location>
</feature>
<protein>
    <recommendedName>
        <fullName evidence="1">Methyltransferase type 11 domain-containing protein</fullName>
    </recommendedName>
</protein>
<dbReference type="InterPro" id="IPR029063">
    <property type="entry name" value="SAM-dependent_MTases_sf"/>
</dbReference>
<reference evidence="2 3" key="1">
    <citation type="submission" date="2024-02" db="EMBL/GenBank/DDBJ databases">
        <title>Rhodopirellula caenicola NBRC 110016.</title>
        <authorList>
            <person name="Ichikawa N."/>
            <person name="Katano-Makiyama Y."/>
            <person name="Hidaka K."/>
        </authorList>
    </citation>
    <scope>NUCLEOTIDE SEQUENCE [LARGE SCALE GENOMIC DNA]</scope>
    <source>
        <strain evidence="2 3">NBRC 110016</strain>
    </source>
</reference>